<keyword evidence="3" id="KW-0119">Carbohydrate metabolism</keyword>
<evidence type="ECO:0000256" key="5">
    <source>
        <dbReference type="ARBA" id="ARBA00023326"/>
    </source>
</evidence>
<keyword evidence="9" id="KW-1185">Reference proteome</keyword>
<dbReference type="PANTHER" id="PTHR34823:SF1">
    <property type="entry name" value="CHITIN-BINDING TYPE-4 DOMAIN-CONTAINING PROTEIN"/>
    <property type="match status" value="1"/>
</dbReference>
<dbReference type="GO" id="GO:0004553">
    <property type="term" value="F:hydrolase activity, hydrolyzing O-glycosyl compounds"/>
    <property type="evidence" value="ECO:0007669"/>
    <property type="project" value="InterPro"/>
</dbReference>
<dbReference type="PROSITE" id="PS50853">
    <property type="entry name" value="FN3"/>
    <property type="match status" value="1"/>
</dbReference>
<dbReference type="Pfam" id="PF00041">
    <property type="entry name" value="fn3"/>
    <property type="match status" value="1"/>
</dbReference>
<dbReference type="CDD" id="cd00063">
    <property type="entry name" value="FN3"/>
    <property type="match status" value="1"/>
</dbReference>
<name>A0A918ASG8_9PSEU</name>
<reference evidence="8" key="1">
    <citation type="journal article" date="2014" name="Int. J. Syst. Evol. Microbiol.">
        <title>Complete genome sequence of Corynebacterium casei LMG S-19264T (=DSM 44701T), isolated from a smear-ripened cheese.</title>
        <authorList>
            <consortium name="US DOE Joint Genome Institute (JGI-PGF)"/>
            <person name="Walter F."/>
            <person name="Albersmeier A."/>
            <person name="Kalinowski J."/>
            <person name="Ruckert C."/>
        </authorList>
    </citation>
    <scope>NUCLEOTIDE SEQUENCE</scope>
    <source>
        <strain evidence="8">JCM 3313</strain>
    </source>
</reference>
<dbReference type="Pfam" id="PF00553">
    <property type="entry name" value="CBM_2"/>
    <property type="match status" value="1"/>
</dbReference>
<evidence type="ECO:0000256" key="4">
    <source>
        <dbReference type="ARBA" id="ARBA00023295"/>
    </source>
</evidence>
<dbReference type="PROSITE" id="PS51173">
    <property type="entry name" value="CBM2"/>
    <property type="match status" value="1"/>
</dbReference>
<dbReference type="EMBL" id="BMRG01000017">
    <property type="protein sequence ID" value="GGP77181.1"/>
    <property type="molecule type" value="Genomic_DNA"/>
</dbReference>
<dbReference type="Gene3D" id="2.70.50.50">
    <property type="entry name" value="chitin-binding protein cbp21"/>
    <property type="match status" value="1"/>
</dbReference>
<accession>A0A918ASG8</accession>
<dbReference type="SUPFAM" id="SSF49384">
    <property type="entry name" value="Carbohydrate-binding domain"/>
    <property type="match status" value="1"/>
</dbReference>
<dbReference type="InterPro" id="IPR036116">
    <property type="entry name" value="FN3_sf"/>
</dbReference>
<dbReference type="PRINTS" id="PR00014">
    <property type="entry name" value="FNTYPEIII"/>
</dbReference>
<keyword evidence="5" id="KW-0624">Polysaccharide degradation</keyword>
<dbReference type="SMART" id="SM00060">
    <property type="entry name" value="FN3"/>
    <property type="match status" value="1"/>
</dbReference>
<keyword evidence="4" id="KW-0326">Glycosidase</keyword>
<dbReference type="Gene3D" id="2.60.40.290">
    <property type="match status" value="1"/>
</dbReference>
<dbReference type="GO" id="GO:0030247">
    <property type="term" value="F:polysaccharide binding"/>
    <property type="evidence" value="ECO:0007669"/>
    <property type="project" value="UniProtKB-UniRule"/>
</dbReference>
<dbReference type="Proteomes" id="UP000639606">
    <property type="component" value="Unassembled WGS sequence"/>
</dbReference>
<dbReference type="SUPFAM" id="SSF49265">
    <property type="entry name" value="Fibronectin type III"/>
    <property type="match status" value="1"/>
</dbReference>
<dbReference type="AlphaFoldDB" id="A0A918ASG8"/>
<dbReference type="InterPro" id="IPR008965">
    <property type="entry name" value="CBM2/CBM3_carb-bd_dom_sf"/>
</dbReference>
<dbReference type="GO" id="GO:0000272">
    <property type="term" value="P:polysaccharide catabolic process"/>
    <property type="evidence" value="ECO:0007669"/>
    <property type="project" value="UniProtKB-KW"/>
</dbReference>
<protein>
    <submittedName>
        <fullName evidence="8">Chitin-binding protein</fullName>
    </submittedName>
</protein>
<dbReference type="CDD" id="cd21177">
    <property type="entry name" value="LPMO_AA10"/>
    <property type="match status" value="1"/>
</dbReference>
<evidence type="ECO:0000259" key="7">
    <source>
        <dbReference type="PROSITE" id="PS51173"/>
    </source>
</evidence>
<dbReference type="InterPro" id="IPR001919">
    <property type="entry name" value="CBD2"/>
</dbReference>
<gene>
    <name evidence="8" type="primary">cpbD</name>
    <name evidence="8" type="ORF">GCM10010185_58520</name>
</gene>
<sequence>MRLKRLGALAAAVLGVVGVTTVFGHGGVAMAHGSMTYPASRTYACYEDGRAGGGGDLNPTNPACVAAVAIGGKQPLWDWYGNLISQAAGKHREIIADGDLCGPSTKYDAYNLARDDWPTTTLRAGAPITFRYNAWAPHPGTWDQYVTKDGFDVTKPLKWSDLEPAPFNSVLNPPLGSGEYSWNATLPNKTGRHIIYSIWQRTDSPEAFYSCSDVIFTGGSGGDGQAPTAPGTPTATASADSVALSWSPSADNVGVTGYQVFREAGATDVQVASGSTTSATITGLTPSTTYQFYVVARDAAGNTSPPSAAVSVTTAGGGGTAGECAVSYATPSVWSGGFTANVSVKNTGSSAVKAWQLSWELPSGEGIAGSAWSADVAVAGGRATAKGMTWNADIAPGSSVSFGFNGTTGGNPAKPASFTLNGALCASA</sequence>
<organism evidence="8 9">
    <name type="scientific">Saccharothrix coeruleofusca</name>
    <dbReference type="NCBI Taxonomy" id="33919"/>
    <lineage>
        <taxon>Bacteria</taxon>
        <taxon>Bacillati</taxon>
        <taxon>Actinomycetota</taxon>
        <taxon>Actinomycetes</taxon>
        <taxon>Pseudonocardiales</taxon>
        <taxon>Pseudonocardiaceae</taxon>
        <taxon>Saccharothrix</taxon>
    </lineage>
</organism>
<comment type="caution">
    <text evidence="8">The sequence shown here is derived from an EMBL/GenBank/DDBJ whole genome shotgun (WGS) entry which is preliminary data.</text>
</comment>
<evidence type="ECO:0000256" key="3">
    <source>
        <dbReference type="ARBA" id="ARBA00023277"/>
    </source>
</evidence>
<dbReference type="Pfam" id="PF03067">
    <property type="entry name" value="LPMO_10"/>
    <property type="match status" value="1"/>
</dbReference>
<dbReference type="InterPro" id="IPR004302">
    <property type="entry name" value="Cellulose/chitin-bd_N"/>
</dbReference>
<evidence type="ECO:0000259" key="6">
    <source>
        <dbReference type="PROSITE" id="PS50853"/>
    </source>
</evidence>
<evidence type="ECO:0000256" key="2">
    <source>
        <dbReference type="ARBA" id="ARBA00022801"/>
    </source>
</evidence>
<dbReference type="PROSITE" id="PS00561">
    <property type="entry name" value="CBM2_A"/>
    <property type="match status" value="1"/>
</dbReference>
<dbReference type="InterPro" id="IPR003961">
    <property type="entry name" value="FN3_dom"/>
</dbReference>
<dbReference type="Gene3D" id="2.60.40.10">
    <property type="entry name" value="Immunoglobulins"/>
    <property type="match status" value="1"/>
</dbReference>
<evidence type="ECO:0000256" key="1">
    <source>
        <dbReference type="ARBA" id="ARBA00022729"/>
    </source>
</evidence>
<dbReference type="SMART" id="SM00637">
    <property type="entry name" value="CBD_II"/>
    <property type="match status" value="1"/>
</dbReference>
<dbReference type="PANTHER" id="PTHR34823">
    <property type="entry name" value="GLCNAC-BINDING PROTEIN A"/>
    <property type="match status" value="1"/>
</dbReference>
<feature type="domain" description="CBM2" evidence="7">
    <location>
        <begin position="317"/>
        <end position="428"/>
    </location>
</feature>
<dbReference type="RefSeq" id="WP_229796189.1">
    <property type="nucleotide sequence ID" value="NZ_BMRG01000017.1"/>
</dbReference>
<dbReference type="InterPro" id="IPR012291">
    <property type="entry name" value="CBM2_carb-bd_dom_sf"/>
</dbReference>
<keyword evidence="2" id="KW-0378">Hydrolase</keyword>
<keyword evidence="1" id="KW-0732">Signal</keyword>
<evidence type="ECO:0000313" key="8">
    <source>
        <dbReference type="EMBL" id="GGP77181.1"/>
    </source>
</evidence>
<feature type="domain" description="Fibronectin type-III" evidence="6">
    <location>
        <begin position="226"/>
        <end position="317"/>
    </location>
</feature>
<dbReference type="InterPro" id="IPR018366">
    <property type="entry name" value="CBM2_CS"/>
</dbReference>
<dbReference type="InterPro" id="IPR013783">
    <property type="entry name" value="Ig-like_fold"/>
</dbReference>
<dbReference type="InterPro" id="IPR051024">
    <property type="entry name" value="GlcNAc_Chitin_IntDeg"/>
</dbReference>
<evidence type="ECO:0000313" key="9">
    <source>
        <dbReference type="Proteomes" id="UP000639606"/>
    </source>
</evidence>
<proteinExistence type="predicted"/>
<reference evidence="8" key="2">
    <citation type="submission" date="2020-09" db="EMBL/GenBank/DDBJ databases">
        <authorList>
            <person name="Sun Q."/>
            <person name="Ohkuma M."/>
        </authorList>
    </citation>
    <scope>NUCLEOTIDE SEQUENCE</scope>
    <source>
        <strain evidence="8">JCM 3313</strain>
    </source>
</reference>
<dbReference type="SUPFAM" id="SSF81296">
    <property type="entry name" value="E set domains"/>
    <property type="match status" value="1"/>
</dbReference>
<dbReference type="InterPro" id="IPR014756">
    <property type="entry name" value="Ig_E-set"/>
</dbReference>